<proteinExistence type="inferred from homology"/>
<dbReference type="Pfam" id="PF02096">
    <property type="entry name" value="60KD_IMP"/>
    <property type="match status" value="1"/>
</dbReference>
<evidence type="ECO:0000313" key="11">
    <source>
        <dbReference type="Proteomes" id="UP000541558"/>
    </source>
</evidence>
<dbReference type="OrthoDB" id="2148490at2759"/>
<keyword evidence="11" id="KW-1185">Reference proteome</keyword>
<dbReference type="PANTHER" id="PTHR12428:SF66">
    <property type="entry name" value="MITOCHONDRIAL INNER MEMBRANE PROTEIN OXA1L"/>
    <property type="match status" value="1"/>
</dbReference>
<keyword evidence="7" id="KW-0496">Mitochondrion</keyword>
<evidence type="ECO:0000256" key="4">
    <source>
        <dbReference type="ARBA" id="ARBA00022792"/>
    </source>
</evidence>
<dbReference type="EMBL" id="JAACJK010000163">
    <property type="protein sequence ID" value="KAF5325916.1"/>
    <property type="molecule type" value="Genomic_DNA"/>
</dbReference>
<dbReference type="AlphaFoldDB" id="A0A8H5F6W6"/>
<dbReference type="NCBIfam" id="TIGR03592">
    <property type="entry name" value="yidC_oxa1_cterm"/>
    <property type="match status" value="1"/>
</dbReference>
<keyword evidence="3 9" id="KW-0812">Transmembrane</keyword>
<keyword evidence="6" id="KW-1133">Transmembrane helix</keyword>
<comment type="similarity">
    <text evidence="2 9">Belongs to the OXA1/ALB3/YidC family.</text>
</comment>
<dbReference type="InterPro" id="IPR001708">
    <property type="entry name" value="YidC/ALB3/OXA1/COX18"/>
</dbReference>
<keyword evidence="4" id="KW-0999">Mitochondrion inner membrane</keyword>
<comment type="caution">
    <text evidence="10">The sequence shown here is derived from an EMBL/GenBank/DDBJ whole genome shotgun (WGS) entry which is preliminary data.</text>
</comment>
<sequence length="390" mass="42432">MAFTSLGLRAGLAGLAFRSGPQRMCLASRSFSTRPNTTSLLRTKAVAPLYLSRRTYASKVPVDEPVTSAVSTSSIPTTTLPESESTALLEATSDPLSLTDTIVQSIPPMAYGDMTVLGLTSWSPIGLMTWSYELLQVSTGMPWFWTIVVGSAFWRFVCVPFALTTVRSSAKLRPIQGRIAQIQARVSEAQARRDTIAMQRAGLELKALYKEAGVNPITGMILPNFAQLPITIGMFFALKRMGDLPVPQWHDAGVGSWFWANDLTMMDPTYILPAIFAAMVNIQISVGSRDIDTSTNPGSGHLMNLFRAFSILGMWFMSSFPAGLFVGLITTSALTTAQSLLLRHPGFRRALNIPQLPEGGNAKLPSFMESIKFAREKIAEAQKNANANAK</sequence>
<dbReference type="GO" id="GO:0005743">
    <property type="term" value="C:mitochondrial inner membrane"/>
    <property type="evidence" value="ECO:0007669"/>
    <property type="project" value="UniProtKB-SubCell"/>
</dbReference>
<dbReference type="PANTHER" id="PTHR12428">
    <property type="entry name" value="OXA1"/>
    <property type="match status" value="1"/>
</dbReference>
<organism evidence="10 11">
    <name type="scientific">Ephemerocybe angulata</name>
    <dbReference type="NCBI Taxonomy" id="980116"/>
    <lineage>
        <taxon>Eukaryota</taxon>
        <taxon>Fungi</taxon>
        <taxon>Dikarya</taxon>
        <taxon>Basidiomycota</taxon>
        <taxon>Agaricomycotina</taxon>
        <taxon>Agaricomycetes</taxon>
        <taxon>Agaricomycetidae</taxon>
        <taxon>Agaricales</taxon>
        <taxon>Agaricineae</taxon>
        <taxon>Psathyrellaceae</taxon>
        <taxon>Ephemerocybe</taxon>
    </lineage>
</organism>
<keyword evidence="5" id="KW-0809">Transit peptide</keyword>
<evidence type="ECO:0000256" key="6">
    <source>
        <dbReference type="ARBA" id="ARBA00022989"/>
    </source>
</evidence>
<dbReference type="GO" id="GO:0032977">
    <property type="term" value="F:membrane insertase activity"/>
    <property type="evidence" value="ECO:0007669"/>
    <property type="project" value="InterPro"/>
</dbReference>
<evidence type="ECO:0000256" key="9">
    <source>
        <dbReference type="RuleBase" id="RU003945"/>
    </source>
</evidence>
<accession>A0A8H5F6W6</accession>
<dbReference type="GO" id="GO:0032979">
    <property type="term" value="P:protein insertion into mitochondrial inner membrane from matrix"/>
    <property type="evidence" value="ECO:0007669"/>
    <property type="project" value="TreeGrafter"/>
</dbReference>
<evidence type="ECO:0000256" key="2">
    <source>
        <dbReference type="ARBA" id="ARBA00009877"/>
    </source>
</evidence>
<dbReference type="CDD" id="cd20069">
    <property type="entry name" value="5TM_Oxa1-like"/>
    <property type="match status" value="1"/>
</dbReference>
<keyword evidence="8" id="KW-0472">Membrane</keyword>
<name>A0A8H5F6W6_9AGAR</name>
<dbReference type="Proteomes" id="UP000541558">
    <property type="component" value="Unassembled WGS sequence"/>
</dbReference>
<protein>
    <submittedName>
        <fullName evidence="10">Uncharacterized protein</fullName>
    </submittedName>
</protein>
<reference evidence="10 11" key="1">
    <citation type="journal article" date="2020" name="ISME J.">
        <title>Uncovering the hidden diversity of litter-decomposition mechanisms in mushroom-forming fungi.</title>
        <authorList>
            <person name="Floudas D."/>
            <person name="Bentzer J."/>
            <person name="Ahren D."/>
            <person name="Johansson T."/>
            <person name="Persson P."/>
            <person name="Tunlid A."/>
        </authorList>
    </citation>
    <scope>NUCLEOTIDE SEQUENCE [LARGE SCALE GENOMIC DNA]</scope>
    <source>
        <strain evidence="10 11">CBS 175.51</strain>
    </source>
</reference>
<evidence type="ECO:0000256" key="1">
    <source>
        <dbReference type="ARBA" id="ARBA00004448"/>
    </source>
</evidence>
<evidence type="ECO:0000256" key="5">
    <source>
        <dbReference type="ARBA" id="ARBA00022946"/>
    </source>
</evidence>
<evidence type="ECO:0000256" key="3">
    <source>
        <dbReference type="ARBA" id="ARBA00022692"/>
    </source>
</evidence>
<evidence type="ECO:0000256" key="7">
    <source>
        <dbReference type="ARBA" id="ARBA00023128"/>
    </source>
</evidence>
<dbReference type="InterPro" id="IPR028055">
    <property type="entry name" value="YidC/Oxa/ALB_C"/>
</dbReference>
<evidence type="ECO:0000256" key="8">
    <source>
        <dbReference type="ARBA" id="ARBA00023136"/>
    </source>
</evidence>
<comment type="subcellular location">
    <subcellularLocation>
        <location evidence="9">Membrane</location>
        <topology evidence="9">Multi-pass membrane protein</topology>
    </subcellularLocation>
    <subcellularLocation>
        <location evidence="1">Mitochondrion inner membrane</location>
        <topology evidence="1">Multi-pass membrane protein</topology>
    </subcellularLocation>
</comment>
<gene>
    <name evidence="10" type="ORF">D9611_000995</name>
</gene>
<evidence type="ECO:0000313" key="10">
    <source>
        <dbReference type="EMBL" id="KAF5325916.1"/>
    </source>
</evidence>